<evidence type="ECO:0000256" key="9">
    <source>
        <dbReference type="ARBA" id="ARBA00022694"/>
    </source>
</evidence>
<keyword evidence="8 14" id="KW-0949">S-adenosyl-L-methionine</keyword>
<evidence type="ECO:0000256" key="7">
    <source>
        <dbReference type="ARBA" id="ARBA00022679"/>
    </source>
</evidence>
<keyword evidence="4 14" id="KW-0963">Cytoplasm</keyword>
<comment type="caution">
    <text evidence="16">The sequence shown here is derived from an EMBL/GenBank/DDBJ whole genome shotgun (WGS) entry which is preliminary data.</text>
</comment>
<gene>
    <name evidence="14 16" type="primary">rlmN</name>
    <name evidence="16" type="ORF">H9853_05380</name>
</gene>
<comment type="subcellular location">
    <subcellularLocation>
        <location evidence="1 14">Cytoplasm</location>
    </subcellularLocation>
</comment>
<feature type="binding site" evidence="14">
    <location>
        <position position="227"/>
    </location>
    <ligand>
        <name>S-adenosyl-L-methionine</name>
        <dbReference type="ChEBI" id="CHEBI:59789"/>
    </ligand>
</feature>
<dbReference type="SFLD" id="SFLDG01062">
    <property type="entry name" value="methyltransferase_(Class_A)"/>
    <property type="match status" value="1"/>
</dbReference>
<evidence type="ECO:0000256" key="14">
    <source>
        <dbReference type="HAMAP-Rule" id="MF_01849"/>
    </source>
</evidence>
<dbReference type="HAMAP" id="MF_01849">
    <property type="entry name" value="RNA_methyltr_RlmN"/>
    <property type="match status" value="1"/>
</dbReference>
<dbReference type="EC" id="2.1.1.192" evidence="14"/>
<evidence type="ECO:0000313" key="16">
    <source>
        <dbReference type="EMBL" id="HIX54438.1"/>
    </source>
</evidence>
<dbReference type="GO" id="GO:0070475">
    <property type="term" value="P:rRNA base methylation"/>
    <property type="evidence" value="ECO:0007669"/>
    <property type="project" value="UniProtKB-UniRule"/>
</dbReference>
<dbReference type="AlphaFoldDB" id="A0A9D1W8J2"/>
<dbReference type="GO" id="GO:0051539">
    <property type="term" value="F:4 iron, 4 sulfur cluster binding"/>
    <property type="evidence" value="ECO:0007669"/>
    <property type="project" value="UniProtKB-UniRule"/>
</dbReference>
<dbReference type="GO" id="GO:0002935">
    <property type="term" value="F:tRNA (adenine(37)-C2)-methyltransferase activity"/>
    <property type="evidence" value="ECO:0007669"/>
    <property type="project" value="UniProtKB-UniRule"/>
</dbReference>
<dbReference type="InterPro" id="IPR058240">
    <property type="entry name" value="rSAM_sf"/>
</dbReference>
<dbReference type="GO" id="GO:0019843">
    <property type="term" value="F:rRNA binding"/>
    <property type="evidence" value="ECO:0007669"/>
    <property type="project" value="UniProtKB-UniRule"/>
</dbReference>
<evidence type="ECO:0000313" key="17">
    <source>
        <dbReference type="Proteomes" id="UP000824156"/>
    </source>
</evidence>
<evidence type="ECO:0000256" key="10">
    <source>
        <dbReference type="ARBA" id="ARBA00022723"/>
    </source>
</evidence>
<evidence type="ECO:0000256" key="1">
    <source>
        <dbReference type="ARBA" id="ARBA00004496"/>
    </source>
</evidence>
<dbReference type="CDD" id="cd01335">
    <property type="entry name" value="Radical_SAM"/>
    <property type="match status" value="1"/>
</dbReference>
<comment type="miscellaneous">
    <text evidence="14">Reaction proceeds by a ping-pong mechanism involving intermediate methylation of a conserved cysteine residue.</text>
</comment>
<accession>A0A9D1W8J2</accession>
<feature type="binding site" evidence="14">
    <location>
        <begin position="250"/>
        <end position="252"/>
    </location>
    <ligand>
        <name>S-adenosyl-L-methionine</name>
        <dbReference type="ChEBI" id="CHEBI:59789"/>
    </ligand>
</feature>
<sequence length="377" mass="42875">MAFSFFLAAQYDCNSVISLGPVKKTLYLCTIVEKKIAIREQSLEQLQEQLVALNEPKFRSKQLFQWLWEKSCVDFNQMSNLSLGLREKLIENYFFREVEVESLQVAADKTIKSIFKLFDGEKIEGVLIPTSDRMTACVSSQVGCSLSCKFCATGYMDRKRNVYAEEIYDQVVLINRQALKNYGQGLTNIVFMGMGEPLLNYSQVLKAIDRITSEDGLNMSPRRITVSTAGIAKMIKKLGDDAVRFNLALSLHAANDEKRDKIMPINEQNSLEVLKDALLYFHGKTKNQITFEYIVFNNFNDTIEDAKELAVFCKQIPSKVNLIEYNPIEMADFQNAEEDKIDQFAAYLESQNISVTVRRSRGKDIDAACGQLAIKEK</sequence>
<proteinExistence type="inferred from homology"/>
<reference evidence="16" key="2">
    <citation type="submission" date="2021-04" db="EMBL/GenBank/DDBJ databases">
        <authorList>
            <person name="Gilroy R."/>
        </authorList>
    </citation>
    <scope>NUCLEOTIDE SEQUENCE</scope>
    <source>
        <strain evidence="16">1719</strain>
    </source>
</reference>
<evidence type="ECO:0000256" key="6">
    <source>
        <dbReference type="ARBA" id="ARBA00022603"/>
    </source>
</evidence>
<dbReference type="SFLD" id="SFLDF00275">
    <property type="entry name" value="adenosine_C2_methyltransferase"/>
    <property type="match status" value="1"/>
</dbReference>
<dbReference type="InterPro" id="IPR027492">
    <property type="entry name" value="RNA_MTrfase_RlmN"/>
</dbReference>
<evidence type="ECO:0000256" key="12">
    <source>
        <dbReference type="ARBA" id="ARBA00023014"/>
    </source>
</evidence>
<dbReference type="NCBIfam" id="TIGR00048">
    <property type="entry name" value="rRNA_mod_RlmN"/>
    <property type="match status" value="1"/>
</dbReference>
<dbReference type="Pfam" id="PF04055">
    <property type="entry name" value="Radical_SAM"/>
    <property type="match status" value="1"/>
</dbReference>
<keyword evidence="3 14" id="KW-0004">4Fe-4S</keyword>
<dbReference type="GO" id="GO:0070040">
    <property type="term" value="F:rRNA (adenine(2503)-C2-)-methyltransferase activity"/>
    <property type="evidence" value="ECO:0007669"/>
    <property type="project" value="UniProtKB-UniRule"/>
</dbReference>
<dbReference type="PIRSF" id="PIRSF006004">
    <property type="entry name" value="CHP00048"/>
    <property type="match status" value="1"/>
</dbReference>
<feature type="binding site" evidence="14">
    <location>
        <begin position="195"/>
        <end position="196"/>
    </location>
    <ligand>
        <name>S-adenosyl-L-methionine</name>
        <dbReference type="ChEBI" id="CHEBI:59789"/>
    </ligand>
</feature>
<evidence type="ECO:0000256" key="2">
    <source>
        <dbReference type="ARBA" id="ARBA00007544"/>
    </source>
</evidence>
<dbReference type="FunFam" id="3.20.20.70:FF:000014">
    <property type="entry name" value="Probable dual-specificity RNA methyltransferase RlmN"/>
    <property type="match status" value="1"/>
</dbReference>
<dbReference type="GO" id="GO:0046872">
    <property type="term" value="F:metal ion binding"/>
    <property type="evidence" value="ECO:0007669"/>
    <property type="project" value="UniProtKB-KW"/>
</dbReference>
<keyword evidence="12 14" id="KW-0411">Iron-sulfur</keyword>
<feature type="active site" description="S-methylcysteine intermediate" evidence="14">
    <location>
        <position position="369"/>
    </location>
</feature>
<comment type="catalytic activity">
    <reaction evidence="14">
        <text>adenosine(37) in tRNA + 2 reduced [2Fe-2S]-[ferredoxin] + 2 S-adenosyl-L-methionine = 2-methyladenosine(37) in tRNA + 5'-deoxyadenosine + L-methionine + 2 oxidized [2Fe-2S]-[ferredoxin] + S-adenosyl-L-homocysteine</text>
        <dbReference type="Rhea" id="RHEA:43332"/>
        <dbReference type="Rhea" id="RHEA-COMP:10000"/>
        <dbReference type="Rhea" id="RHEA-COMP:10001"/>
        <dbReference type="Rhea" id="RHEA-COMP:10162"/>
        <dbReference type="Rhea" id="RHEA-COMP:10485"/>
        <dbReference type="ChEBI" id="CHEBI:17319"/>
        <dbReference type="ChEBI" id="CHEBI:33737"/>
        <dbReference type="ChEBI" id="CHEBI:33738"/>
        <dbReference type="ChEBI" id="CHEBI:57844"/>
        <dbReference type="ChEBI" id="CHEBI:57856"/>
        <dbReference type="ChEBI" id="CHEBI:59789"/>
        <dbReference type="ChEBI" id="CHEBI:74411"/>
        <dbReference type="ChEBI" id="CHEBI:74497"/>
        <dbReference type="EC" id="2.1.1.192"/>
    </reaction>
</comment>
<dbReference type="InterPro" id="IPR006638">
    <property type="entry name" value="Elp3/MiaA/NifB-like_rSAM"/>
</dbReference>
<keyword evidence="11 14" id="KW-0408">Iron</keyword>
<dbReference type="InterPro" id="IPR013785">
    <property type="entry name" value="Aldolase_TIM"/>
</dbReference>
<dbReference type="Gene3D" id="1.10.150.530">
    <property type="match status" value="1"/>
</dbReference>
<evidence type="ECO:0000256" key="13">
    <source>
        <dbReference type="ARBA" id="ARBA00023157"/>
    </source>
</evidence>
<dbReference type="EMBL" id="DXEZ01000150">
    <property type="protein sequence ID" value="HIX54438.1"/>
    <property type="molecule type" value="Genomic_DNA"/>
</dbReference>
<keyword evidence="7 14" id="KW-0808">Transferase</keyword>
<reference evidence="16" key="1">
    <citation type="journal article" date="2021" name="PeerJ">
        <title>Extensive microbial diversity within the chicken gut microbiome revealed by metagenomics and culture.</title>
        <authorList>
            <person name="Gilroy R."/>
            <person name="Ravi A."/>
            <person name="Getino M."/>
            <person name="Pursley I."/>
            <person name="Horton D.L."/>
            <person name="Alikhan N.F."/>
            <person name="Baker D."/>
            <person name="Gharbi K."/>
            <person name="Hall N."/>
            <person name="Watson M."/>
            <person name="Adriaenssens E.M."/>
            <person name="Foster-Nyarko E."/>
            <person name="Jarju S."/>
            <person name="Secka A."/>
            <person name="Antonio M."/>
            <person name="Oren A."/>
            <person name="Chaudhuri R.R."/>
            <person name="La Ragione R."/>
            <person name="Hildebrand F."/>
            <person name="Pallen M.J."/>
        </authorList>
    </citation>
    <scope>NUCLEOTIDE SEQUENCE</scope>
    <source>
        <strain evidence="16">1719</strain>
    </source>
</reference>
<feature type="domain" description="Radical SAM core" evidence="15">
    <location>
        <begin position="130"/>
        <end position="364"/>
    </location>
</feature>
<comment type="similarity">
    <text evidence="2 14">Belongs to the radical SAM superfamily. RlmN family.</text>
</comment>
<evidence type="ECO:0000259" key="15">
    <source>
        <dbReference type="PROSITE" id="PS51918"/>
    </source>
</evidence>
<feature type="binding site" evidence="14">
    <location>
        <position position="326"/>
    </location>
    <ligand>
        <name>S-adenosyl-L-methionine</name>
        <dbReference type="ChEBI" id="CHEBI:59789"/>
    </ligand>
</feature>
<feature type="binding site" evidence="14">
    <location>
        <position position="151"/>
    </location>
    <ligand>
        <name>[4Fe-4S] cluster</name>
        <dbReference type="ChEBI" id="CHEBI:49883"/>
        <note>4Fe-4S-S-AdoMet</note>
    </ligand>
</feature>
<evidence type="ECO:0000256" key="8">
    <source>
        <dbReference type="ARBA" id="ARBA00022691"/>
    </source>
</evidence>
<dbReference type="GO" id="GO:0000049">
    <property type="term" value="F:tRNA binding"/>
    <property type="evidence" value="ECO:0007669"/>
    <property type="project" value="UniProtKB-UniRule"/>
</dbReference>
<dbReference type="InterPro" id="IPR007197">
    <property type="entry name" value="rSAM"/>
</dbReference>
<dbReference type="InterPro" id="IPR004383">
    <property type="entry name" value="rRNA_lsu_MTrfase_RlmN/Cfr"/>
</dbReference>
<keyword evidence="10 14" id="KW-0479">Metal-binding</keyword>
<feature type="active site" description="Proton acceptor" evidence="14">
    <location>
        <position position="124"/>
    </location>
</feature>
<dbReference type="GO" id="GO:0005737">
    <property type="term" value="C:cytoplasm"/>
    <property type="evidence" value="ECO:0007669"/>
    <property type="project" value="UniProtKB-SubCell"/>
</dbReference>
<comment type="catalytic activity">
    <reaction evidence="14">
        <text>adenosine(2503) in 23S rRNA + 2 reduced [2Fe-2S]-[ferredoxin] + 2 S-adenosyl-L-methionine = 2-methyladenosine(2503) in 23S rRNA + 5'-deoxyadenosine + L-methionine + 2 oxidized [2Fe-2S]-[ferredoxin] + S-adenosyl-L-homocysteine</text>
        <dbReference type="Rhea" id="RHEA:42916"/>
        <dbReference type="Rhea" id="RHEA-COMP:10000"/>
        <dbReference type="Rhea" id="RHEA-COMP:10001"/>
        <dbReference type="Rhea" id="RHEA-COMP:10152"/>
        <dbReference type="Rhea" id="RHEA-COMP:10282"/>
        <dbReference type="ChEBI" id="CHEBI:17319"/>
        <dbReference type="ChEBI" id="CHEBI:33737"/>
        <dbReference type="ChEBI" id="CHEBI:33738"/>
        <dbReference type="ChEBI" id="CHEBI:57844"/>
        <dbReference type="ChEBI" id="CHEBI:57856"/>
        <dbReference type="ChEBI" id="CHEBI:59789"/>
        <dbReference type="ChEBI" id="CHEBI:74411"/>
        <dbReference type="ChEBI" id="CHEBI:74497"/>
        <dbReference type="EC" id="2.1.1.192"/>
    </reaction>
</comment>
<dbReference type="InterPro" id="IPR048641">
    <property type="entry name" value="RlmN_N"/>
</dbReference>
<protein>
    <recommendedName>
        <fullName evidence="14">Probable dual-specificity RNA methyltransferase RlmN</fullName>
        <ecNumber evidence="14">2.1.1.192</ecNumber>
    </recommendedName>
    <alternativeName>
        <fullName evidence="14">23S rRNA (adenine(2503)-C(2))-methyltransferase</fullName>
    </alternativeName>
    <alternativeName>
        <fullName evidence="14">23S rRNA m2A2503 methyltransferase</fullName>
    </alternativeName>
    <alternativeName>
        <fullName evidence="14">Ribosomal RNA large subunit methyltransferase N</fullName>
    </alternativeName>
    <alternativeName>
        <fullName evidence="14">tRNA (adenine(37)-C(2))-methyltransferase</fullName>
    </alternativeName>
    <alternativeName>
        <fullName evidence="14">tRNA m2A37 methyltransferase</fullName>
    </alternativeName>
</protein>
<evidence type="ECO:0000256" key="3">
    <source>
        <dbReference type="ARBA" id="ARBA00022485"/>
    </source>
</evidence>
<comment type="function">
    <text evidence="14">Specifically methylates position 2 of adenine 2503 in 23S rRNA and position 2 of adenine 37 in tRNAs.</text>
</comment>
<dbReference type="Pfam" id="PF21016">
    <property type="entry name" value="RlmN_N"/>
    <property type="match status" value="1"/>
</dbReference>
<keyword evidence="5 14" id="KW-0698">rRNA processing</keyword>
<dbReference type="PANTHER" id="PTHR30544:SF5">
    <property type="entry name" value="RADICAL SAM CORE DOMAIN-CONTAINING PROTEIN"/>
    <property type="match status" value="1"/>
</dbReference>
<evidence type="ECO:0000256" key="4">
    <source>
        <dbReference type="ARBA" id="ARBA00022490"/>
    </source>
</evidence>
<dbReference type="Proteomes" id="UP000824156">
    <property type="component" value="Unassembled WGS sequence"/>
</dbReference>
<keyword evidence="6 14" id="KW-0489">Methyltransferase</keyword>
<comment type="caution">
    <text evidence="14">Lacks conserved residue(s) required for the propagation of feature annotation.</text>
</comment>
<evidence type="ECO:0000256" key="5">
    <source>
        <dbReference type="ARBA" id="ARBA00022552"/>
    </source>
</evidence>
<dbReference type="InterPro" id="IPR040072">
    <property type="entry name" value="Methyltransferase_A"/>
</dbReference>
<comment type="cofactor">
    <cofactor evidence="14">
        <name>[4Fe-4S] cluster</name>
        <dbReference type="ChEBI" id="CHEBI:49883"/>
    </cofactor>
    <text evidence="14">Binds 1 [4Fe-4S] cluster. The cluster is coordinated with 3 cysteines and an exchangeable S-adenosyl-L-methionine.</text>
</comment>
<keyword evidence="13 14" id="KW-1015">Disulfide bond</keyword>
<dbReference type="PANTHER" id="PTHR30544">
    <property type="entry name" value="23S RRNA METHYLTRANSFERASE"/>
    <property type="match status" value="1"/>
</dbReference>
<evidence type="ECO:0000256" key="11">
    <source>
        <dbReference type="ARBA" id="ARBA00023004"/>
    </source>
</evidence>
<feature type="binding site" evidence="14">
    <location>
        <position position="148"/>
    </location>
    <ligand>
        <name>[4Fe-4S] cluster</name>
        <dbReference type="ChEBI" id="CHEBI:49883"/>
        <note>4Fe-4S-S-AdoMet</note>
    </ligand>
</feature>
<dbReference type="SFLD" id="SFLDS00029">
    <property type="entry name" value="Radical_SAM"/>
    <property type="match status" value="1"/>
</dbReference>
<dbReference type="SUPFAM" id="SSF102114">
    <property type="entry name" value="Radical SAM enzymes"/>
    <property type="match status" value="1"/>
</dbReference>
<dbReference type="PROSITE" id="PS51918">
    <property type="entry name" value="RADICAL_SAM"/>
    <property type="match status" value="1"/>
</dbReference>
<dbReference type="Gene3D" id="3.20.20.70">
    <property type="entry name" value="Aldolase class I"/>
    <property type="match status" value="1"/>
</dbReference>
<organism evidence="16 17">
    <name type="scientific">Candidatus Sphingobacterium stercoripullorum</name>
    <dbReference type="NCBI Taxonomy" id="2838759"/>
    <lineage>
        <taxon>Bacteria</taxon>
        <taxon>Pseudomonadati</taxon>
        <taxon>Bacteroidota</taxon>
        <taxon>Sphingobacteriia</taxon>
        <taxon>Sphingobacteriales</taxon>
        <taxon>Sphingobacteriaceae</taxon>
        <taxon>Sphingobacterium</taxon>
    </lineage>
</organism>
<dbReference type="SMART" id="SM00729">
    <property type="entry name" value="Elp3"/>
    <property type="match status" value="1"/>
</dbReference>
<dbReference type="GO" id="GO:0030488">
    <property type="term" value="P:tRNA methylation"/>
    <property type="evidence" value="ECO:0007669"/>
    <property type="project" value="UniProtKB-UniRule"/>
</dbReference>
<name>A0A9D1W8J2_9SPHI</name>
<keyword evidence="9 14" id="KW-0819">tRNA processing</keyword>
<feature type="binding site" evidence="14">
    <location>
        <position position="144"/>
    </location>
    <ligand>
        <name>[4Fe-4S] cluster</name>
        <dbReference type="ChEBI" id="CHEBI:49883"/>
        <note>4Fe-4S-S-AdoMet</note>
    </ligand>
</feature>